<dbReference type="CDD" id="cd05735">
    <property type="entry name" value="Ig_DSCAM"/>
    <property type="match status" value="1"/>
</dbReference>
<evidence type="ECO:0000256" key="4">
    <source>
        <dbReference type="ARBA" id="ARBA00022729"/>
    </source>
</evidence>
<dbReference type="GO" id="GO:0005886">
    <property type="term" value="C:plasma membrane"/>
    <property type="evidence" value="ECO:0007669"/>
    <property type="project" value="UniProtKB-SubCell"/>
</dbReference>
<feature type="domain" description="Ig-like" evidence="17">
    <location>
        <begin position="407"/>
        <end position="500"/>
    </location>
</feature>
<feature type="domain" description="Ig-like" evidence="17">
    <location>
        <begin position="313"/>
        <end position="385"/>
    </location>
</feature>
<dbReference type="InterPro" id="IPR036116">
    <property type="entry name" value="FN3_sf"/>
</dbReference>
<dbReference type="SMART" id="SM00408">
    <property type="entry name" value="IGc2"/>
    <property type="match status" value="9"/>
</dbReference>
<dbReference type="Gene3D" id="2.60.40.10">
    <property type="entry name" value="Immunoglobulins"/>
    <property type="match status" value="16"/>
</dbReference>
<dbReference type="PROSITE" id="PS50835">
    <property type="entry name" value="IG_LIKE"/>
    <property type="match status" value="9"/>
</dbReference>
<keyword evidence="13" id="KW-0393">Immunoglobulin domain</keyword>
<evidence type="ECO:0000256" key="14">
    <source>
        <dbReference type="ARBA" id="ARBA00034103"/>
    </source>
</evidence>
<keyword evidence="20" id="KW-1185">Reference proteome</keyword>
<feature type="domain" description="Ig-like" evidence="17">
    <location>
        <begin position="1277"/>
        <end position="1366"/>
    </location>
</feature>
<dbReference type="EMBL" id="OW240921">
    <property type="protein sequence ID" value="CAH2320197.1"/>
    <property type="molecule type" value="Genomic_DNA"/>
</dbReference>
<dbReference type="GO" id="GO:0007399">
    <property type="term" value="P:nervous system development"/>
    <property type="evidence" value="ECO:0007669"/>
    <property type="project" value="UniProtKB-KW"/>
</dbReference>
<evidence type="ECO:0000259" key="17">
    <source>
        <dbReference type="PROSITE" id="PS50835"/>
    </source>
</evidence>
<dbReference type="CDD" id="cd00096">
    <property type="entry name" value="Ig"/>
    <property type="match status" value="1"/>
</dbReference>
<keyword evidence="7" id="KW-0524">Neurogenesis</keyword>
<comment type="subcellular location">
    <subcellularLocation>
        <location evidence="1">Cell membrane</location>
        <topology evidence="1">Single-pass type I membrane protein</topology>
    </subcellularLocation>
    <subcellularLocation>
        <location evidence="14">Synapse</location>
    </subcellularLocation>
</comment>
<dbReference type="InterPro" id="IPR003598">
    <property type="entry name" value="Ig_sub2"/>
</dbReference>
<dbReference type="FunFam" id="2.60.40.10:FF:000229">
    <property type="entry name" value="Down syndrome cell adhesion molecule homolog"/>
    <property type="match status" value="1"/>
</dbReference>
<keyword evidence="10 15" id="KW-0472">Membrane</keyword>
<dbReference type="SMART" id="SM00406">
    <property type="entry name" value="IGv"/>
    <property type="match status" value="2"/>
</dbReference>
<dbReference type="FunFam" id="2.60.40.10:FF:000120">
    <property type="entry name" value="Down syndrome cell adhesion molecule like 1"/>
    <property type="match status" value="1"/>
</dbReference>
<feature type="domain" description="Ig-like" evidence="17">
    <location>
        <begin position="787"/>
        <end position="884"/>
    </location>
</feature>
<dbReference type="SUPFAM" id="SSF48726">
    <property type="entry name" value="Immunoglobulin"/>
    <property type="match status" value="10"/>
</dbReference>
<evidence type="ECO:0000256" key="1">
    <source>
        <dbReference type="ARBA" id="ARBA00004251"/>
    </source>
</evidence>
<evidence type="ECO:0000256" key="13">
    <source>
        <dbReference type="ARBA" id="ARBA00023319"/>
    </source>
</evidence>
<dbReference type="CDD" id="cd20958">
    <property type="entry name" value="IgI_5_Dscam"/>
    <property type="match status" value="1"/>
</dbReference>
<dbReference type="GO" id="GO:0045202">
    <property type="term" value="C:synapse"/>
    <property type="evidence" value="ECO:0007669"/>
    <property type="project" value="UniProtKB-SubCell"/>
</dbReference>
<evidence type="ECO:0000256" key="15">
    <source>
        <dbReference type="SAM" id="Phobius"/>
    </source>
</evidence>
<dbReference type="FunFam" id="2.60.40.10:FF:000176">
    <property type="entry name" value="Down syndrome cell adhesion molecule a"/>
    <property type="match status" value="1"/>
</dbReference>
<evidence type="ECO:0000256" key="8">
    <source>
        <dbReference type="ARBA" id="ARBA00022989"/>
    </source>
</evidence>
<accession>A0AAD1TCH2</accession>
<feature type="domain" description="Ig-like" evidence="17">
    <location>
        <begin position="225"/>
        <end position="309"/>
    </location>
</feature>
<dbReference type="InterPro" id="IPR036179">
    <property type="entry name" value="Ig-like_dom_sf"/>
</dbReference>
<evidence type="ECO:0000256" key="5">
    <source>
        <dbReference type="ARBA" id="ARBA00022737"/>
    </source>
</evidence>
<evidence type="ECO:0000256" key="12">
    <source>
        <dbReference type="ARBA" id="ARBA00023180"/>
    </source>
</evidence>
<keyword evidence="6" id="KW-0130">Cell adhesion</keyword>
<keyword evidence="11" id="KW-1015">Disulfide bond</keyword>
<evidence type="ECO:0000313" key="19">
    <source>
        <dbReference type="EMBL" id="CAH2320197.1"/>
    </source>
</evidence>
<feature type="signal peptide" evidence="16">
    <location>
        <begin position="1"/>
        <end position="17"/>
    </location>
</feature>
<keyword evidence="12" id="KW-0325">Glycoprotein</keyword>
<keyword evidence="8 15" id="KW-1133">Transmembrane helix</keyword>
<evidence type="ECO:0000256" key="11">
    <source>
        <dbReference type="ARBA" id="ARBA00023157"/>
    </source>
</evidence>
<evidence type="ECO:0000256" key="9">
    <source>
        <dbReference type="ARBA" id="ARBA00023018"/>
    </source>
</evidence>
<dbReference type="Proteomes" id="UP001295444">
    <property type="component" value="Chromosome 10"/>
</dbReference>
<gene>
    <name evidence="19" type="ORF">PECUL_23A013635</name>
</gene>
<dbReference type="InterPro" id="IPR007110">
    <property type="entry name" value="Ig-like_dom"/>
</dbReference>
<dbReference type="FunFam" id="2.60.40.10:FF:000104">
    <property type="entry name" value="Down syndrome cell adhesion molecule b"/>
    <property type="match status" value="1"/>
</dbReference>
<keyword evidence="9" id="KW-0770">Synapse</keyword>
<dbReference type="InterPro" id="IPR013106">
    <property type="entry name" value="Ig_V-set"/>
</dbReference>
<dbReference type="FunFam" id="2.60.40.10:FF:000167">
    <property type="entry name" value="Down syndrome cell adhesion molecule b"/>
    <property type="match status" value="1"/>
</dbReference>
<feature type="chain" id="PRO_5042254742" evidence="16">
    <location>
        <begin position="18"/>
        <end position="1635"/>
    </location>
</feature>
<feature type="domain" description="Ig-like" evidence="17">
    <location>
        <begin position="505"/>
        <end position="585"/>
    </location>
</feature>
<evidence type="ECO:0000256" key="16">
    <source>
        <dbReference type="SAM" id="SignalP"/>
    </source>
</evidence>
<evidence type="ECO:0000256" key="3">
    <source>
        <dbReference type="ARBA" id="ARBA00022692"/>
    </source>
</evidence>
<dbReference type="Pfam" id="PF00041">
    <property type="entry name" value="fn3"/>
    <property type="match status" value="5"/>
</dbReference>
<keyword evidence="2" id="KW-1003">Cell membrane</keyword>
<evidence type="ECO:0000256" key="10">
    <source>
        <dbReference type="ARBA" id="ARBA00023136"/>
    </source>
</evidence>
<keyword evidence="4 16" id="KW-0732">Signal</keyword>
<dbReference type="FunFam" id="2.60.40.10:FF:000017">
    <property type="entry name" value="Down syndrome cell adhesion molecule b"/>
    <property type="match status" value="2"/>
</dbReference>
<feature type="domain" description="Fibronectin type-III" evidence="18">
    <location>
        <begin position="1092"/>
        <end position="1188"/>
    </location>
</feature>
<dbReference type="FunFam" id="2.60.40.10:FF:000141">
    <property type="entry name" value="Down syndrome cell adhesion molecule a"/>
    <property type="match status" value="1"/>
</dbReference>
<dbReference type="SMART" id="SM00060">
    <property type="entry name" value="FN3"/>
    <property type="match status" value="6"/>
</dbReference>
<evidence type="ECO:0000313" key="20">
    <source>
        <dbReference type="Proteomes" id="UP001295444"/>
    </source>
</evidence>
<dbReference type="InterPro" id="IPR013783">
    <property type="entry name" value="Ig-like_fold"/>
</dbReference>
<dbReference type="PANTHER" id="PTHR44170:SF53">
    <property type="entry name" value="DS CELL ADHESION MOLECULE LIKE 1"/>
    <property type="match status" value="1"/>
</dbReference>
<dbReference type="Pfam" id="PF25059">
    <property type="entry name" value="FN3_DSCAM-DSCAML_C"/>
    <property type="match status" value="1"/>
</dbReference>
<dbReference type="Pfam" id="PF07679">
    <property type="entry name" value="I-set"/>
    <property type="match status" value="4"/>
</dbReference>
<dbReference type="FunFam" id="2.60.40.10:FF:000264">
    <property type="entry name" value="Down syndrome cell adhesion molecule like 1"/>
    <property type="match status" value="1"/>
</dbReference>
<evidence type="ECO:0000256" key="2">
    <source>
        <dbReference type="ARBA" id="ARBA00022475"/>
    </source>
</evidence>
<feature type="domain" description="Ig-like" evidence="17">
    <location>
        <begin position="114"/>
        <end position="213"/>
    </location>
</feature>
<protein>
    <submittedName>
        <fullName evidence="19">Down syndrome cell adhesion molecule 1</fullName>
    </submittedName>
</protein>
<dbReference type="FunFam" id="2.60.40.10:FF:000477">
    <property type="entry name" value="DS cell adhesion molecule like 1"/>
    <property type="match status" value="1"/>
</dbReference>
<proteinExistence type="predicted"/>
<dbReference type="InterPro" id="IPR003599">
    <property type="entry name" value="Ig_sub"/>
</dbReference>
<feature type="domain" description="Fibronectin type-III" evidence="18">
    <location>
        <begin position="988"/>
        <end position="1087"/>
    </location>
</feature>
<keyword evidence="5" id="KW-0677">Repeat</keyword>
<evidence type="ECO:0000259" key="18">
    <source>
        <dbReference type="PROSITE" id="PS50853"/>
    </source>
</evidence>
<dbReference type="PROSITE" id="PS50853">
    <property type="entry name" value="FN3"/>
    <property type="match status" value="6"/>
</dbReference>
<feature type="domain" description="Ig-like" evidence="17">
    <location>
        <begin position="689"/>
        <end position="783"/>
    </location>
</feature>
<feature type="transmembrane region" description="Helical" evidence="15">
    <location>
        <begin position="1591"/>
        <end position="1611"/>
    </location>
</feature>
<feature type="domain" description="Fibronectin type-III" evidence="18">
    <location>
        <begin position="1192"/>
        <end position="1287"/>
    </location>
</feature>
<dbReference type="CDD" id="cd05734">
    <property type="entry name" value="Ig_DSCAM"/>
    <property type="match status" value="1"/>
</dbReference>
<dbReference type="InterPro" id="IPR013098">
    <property type="entry name" value="Ig_I-set"/>
</dbReference>
<feature type="domain" description="Ig-like" evidence="17">
    <location>
        <begin position="595"/>
        <end position="684"/>
    </location>
</feature>
<dbReference type="SMART" id="SM00409">
    <property type="entry name" value="IG"/>
    <property type="match status" value="10"/>
</dbReference>
<feature type="domain" description="Fibronectin type-III" evidence="18">
    <location>
        <begin position="1382"/>
        <end position="1476"/>
    </location>
</feature>
<dbReference type="InterPro" id="IPR056754">
    <property type="entry name" value="DSCAM/DSCAML_C"/>
</dbReference>
<feature type="domain" description="Fibronectin type-III" evidence="18">
    <location>
        <begin position="1477"/>
        <end position="1577"/>
    </location>
</feature>
<dbReference type="FunFam" id="2.60.40.10:FF:000219">
    <property type="entry name" value="Down syndrome cell adhesion molecule homolog"/>
    <property type="match status" value="1"/>
</dbReference>
<reference evidence="19" key="1">
    <citation type="submission" date="2022-03" db="EMBL/GenBank/DDBJ databases">
        <authorList>
            <person name="Alioto T."/>
            <person name="Alioto T."/>
            <person name="Gomez Garrido J."/>
        </authorList>
    </citation>
    <scope>NUCLEOTIDE SEQUENCE</scope>
</reference>
<dbReference type="FunFam" id="2.60.40.10:FF:000215">
    <property type="entry name" value="Down syndrome cell adhesion molecule a"/>
    <property type="match status" value="1"/>
</dbReference>
<organism evidence="19 20">
    <name type="scientific">Pelobates cultripes</name>
    <name type="common">Western spadefoot toad</name>
    <dbReference type="NCBI Taxonomy" id="61616"/>
    <lineage>
        <taxon>Eukaryota</taxon>
        <taxon>Metazoa</taxon>
        <taxon>Chordata</taxon>
        <taxon>Craniata</taxon>
        <taxon>Vertebrata</taxon>
        <taxon>Euteleostomi</taxon>
        <taxon>Amphibia</taxon>
        <taxon>Batrachia</taxon>
        <taxon>Anura</taxon>
        <taxon>Pelobatoidea</taxon>
        <taxon>Pelobatidae</taxon>
        <taxon>Pelobates</taxon>
    </lineage>
</organism>
<dbReference type="FunFam" id="2.60.40.10:FF:000333">
    <property type="entry name" value="Down syndrome cell adhesion molecule"/>
    <property type="match status" value="1"/>
</dbReference>
<name>A0AAD1TCH2_PELCU</name>
<feature type="domain" description="Fibronectin type-III" evidence="18">
    <location>
        <begin position="886"/>
        <end position="983"/>
    </location>
</feature>
<dbReference type="SUPFAM" id="SSF49265">
    <property type="entry name" value="Fibronectin type III"/>
    <property type="match status" value="3"/>
</dbReference>
<dbReference type="PANTHER" id="PTHR44170">
    <property type="entry name" value="PROTEIN SIDEKICK"/>
    <property type="match status" value="1"/>
</dbReference>
<evidence type="ECO:0000256" key="6">
    <source>
        <dbReference type="ARBA" id="ARBA00022889"/>
    </source>
</evidence>
<dbReference type="FunFam" id="2.60.40.10:FF:001868">
    <property type="entry name" value="Down syndrome cell adhesion molecule"/>
    <property type="match status" value="1"/>
</dbReference>
<keyword evidence="3 15" id="KW-0812">Transmembrane</keyword>
<evidence type="ECO:0000256" key="7">
    <source>
        <dbReference type="ARBA" id="ARBA00022902"/>
    </source>
</evidence>
<dbReference type="CDD" id="cd00063">
    <property type="entry name" value="FN3"/>
    <property type="match status" value="6"/>
</dbReference>
<dbReference type="InterPro" id="IPR003961">
    <property type="entry name" value="FN3_dom"/>
</dbReference>
<sequence length="1635" mass="180164">MLLVTLLLLCSMQKACSEDAGTSLYFVNTSLLQITFSSTVGVFIPCPAAGSPSATLRWYLGTGDDIYDVPHIRHVHANGTLQLYPFSPSAFNSFIHDNEYFCTAENSAGKIRSPNIRVKAVFREPYTVRVEDQSAMRGSAAVFKCLTPPAVQEYVSVVSWEKDTVSLTSEGRFVTSPMGALYILDVQKEDALSTYRCITRHRYSGETRQSNGARLLVSDPAESVPVLLDGFQSQEVLVGDMVELPCIASGYPNLASRWIKDGRPVPSDSRWSKRNTGLSMSDLRLEDSGTYICEITNSFGSAEVTGTLNVIEPLRVTLTPKKLKTGIGSTVILSCALSGSPGYTVRWYRNTELIKPDEFISIRGADNETLVINSAQKSHSGAYQCFGTRKKQTAQDFAIVVLEDGTPRILSSFSEKVMNPGEPFSLTCSAKGAPPPTISWTLDDEPIQRDSGHRSNQYTASDGSTISYMNVSSPQILDGGVYRCSARNSVGSAEYQARINVRGPPSIRPMKNLTAVAGRDSFIHCRVIGYPYYFISWYKDSLLLPDNHRQVVFENGTLMLSDVQKGMDEGEYLCSVLIQPQLSISQSVHITVKVPPLIQPFEFPPASIGQLLYIPCVVSSGDMPIRITWRKDGQVIVSGSGITIETKEFMSSLQISSVSLKHNGNYTCIASNDAATVSRERQLIVRVPPRFVVQPNNQDGIYGKAGVLNCSVDGYPPPKVVWKHAKGSVNPQQYHPVPLTGRIQILPNSSLLIRHVLEEDIGYYLCQASNGVGTDISKSMFLTVKIPAMITSHPNTTIAIKGQTKGLNCTARGERPIIIRWEKGDTVIDPDRNLRYLIATKDSGDEVISTLTLKPAERGDSVFFSCHAINSYGEDRGLIQLTVQEPPDPPELEIREVKARSMNLRWTQRFDGNSIITAFDIEYKNKSDTWDFKQSTRNISPIINQANIVDLHPASVYSIRMYSFNKIGRSEPSKELTISTEEAAPDGPPMDVTLQPLTSQSIQVTWKAPRKELQNGVIRGYQIGYRENGPGSNGQYSIVEMKATGDGEVYTLDNMKKFAQYGVVVQAFNRAGTGPSSTEINATTLEDVPSQPPENIRALSITSDVAVISWSEPSRSSLNGVLKGYRVIYWSLYPDGEWGEMQNITTPRERVELKSLEKFTNYSVQVLAYTQAGDGVRSSVLYLQTKEDIPGPPAGIKAVPSSSSSVVVSWLPPTKPNGIIRKYTIFCSSPGSGQPAPSEYETSPEFLHYRIMHLLRGQQYMLWVAAVTSAGRGNVSEKVMIEPAGKAPAKIISFGGTVSTPWMKDVRLPCSSVGEPAPAIKWTKDSEDSAIPLALDGHRLIHSNGTLTLRSVKAEDSGYYTCTATNTWGFDTIIVNLLVQVPPDQPRLTVSKTSASSITLAWIPGDNGGSSIRGFVLQYSVDNSEEWRDVFISSSERSFRLENLRCGTWYKVKLAAKNSVGAGRISEIIEAKTHGREPSFNKDQHLFTHVNSTHARLNLHGWNSGGCPITSVILEYRPQNSWAWQSLRANVTSDVFLTELREATWYELKMRACNSAGCGNETSQFATLDYDGSTIPPIKSAQGEGDDVKKLFSIACPVILATLGVALLFIIRKKRKEKRLKRLRDAKSLAEMLIR</sequence>
<dbReference type="Pfam" id="PF13927">
    <property type="entry name" value="Ig_3"/>
    <property type="match status" value="4"/>
</dbReference>
<dbReference type="GO" id="GO:0098609">
    <property type="term" value="P:cell-cell adhesion"/>
    <property type="evidence" value="ECO:0007669"/>
    <property type="project" value="TreeGrafter"/>
</dbReference>
<dbReference type="FunFam" id="2.60.40.10:FF:000172">
    <property type="entry name" value="Down syndrome cell adhesion molecule b"/>
    <property type="match status" value="1"/>
</dbReference>